<feature type="chain" id="PRO_5034932574" evidence="2">
    <location>
        <begin position="21"/>
        <end position="188"/>
    </location>
</feature>
<evidence type="ECO:0000256" key="1">
    <source>
        <dbReference type="SAM" id="MobiDB-lite"/>
    </source>
</evidence>
<reference evidence="3" key="1">
    <citation type="submission" date="2020-01" db="EMBL/GenBank/DDBJ databases">
        <title>Genome Sequencing of Three Apophysomyces-Like Fungal Strains Confirms a Novel Fungal Genus in the Mucoromycota with divergent Burkholderia-like Endosymbiotic Bacteria.</title>
        <authorList>
            <person name="Stajich J.E."/>
            <person name="Macias A.M."/>
            <person name="Carter-House D."/>
            <person name="Lovett B."/>
            <person name="Kasson L.R."/>
            <person name="Berry K."/>
            <person name="Grigoriev I."/>
            <person name="Chang Y."/>
            <person name="Spatafora J."/>
            <person name="Kasson M.T."/>
        </authorList>
    </citation>
    <scope>NUCLEOTIDE SEQUENCE</scope>
    <source>
        <strain evidence="3">NRRL A-21654</strain>
    </source>
</reference>
<dbReference type="EMBL" id="JABAYA010000041">
    <property type="protein sequence ID" value="KAF7728235.1"/>
    <property type="molecule type" value="Genomic_DNA"/>
</dbReference>
<dbReference type="AlphaFoldDB" id="A0A8H7BYS6"/>
<feature type="signal peptide" evidence="2">
    <location>
        <begin position="1"/>
        <end position="20"/>
    </location>
</feature>
<name>A0A8H7BYS6_9FUNG</name>
<gene>
    <name evidence="3" type="ORF">EC973_006516</name>
</gene>
<comment type="caution">
    <text evidence="3">The sequence shown here is derived from an EMBL/GenBank/DDBJ whole genome shotgun (WGS) entry which is preliminary data.</text>
</comment>
<protein>
    <submittedName>
        <fullName evidence="3">Uncharacterized protein</fullName>
    </submittedName>
</protein>
<keyword evidence="4" id="KW-1185">Reference proteome</keyword>
<proteinExistence type="predicted"/>
<dbReference type="OrthoDB" id="2285968at2759"/>
<dbReference type="Proteomes" id="UP000605846">
    <property type="component" value="Unassembled WGS sequence"/>
</dbReference>
<evidence type="ECO:0000313" key="3">
    <source>
        <dbReference type="EMBL" id="KAF7728235.1"/>
    </source>
</evidence>
<accession>A0A8H7BYS6</accession>
<evidence type="ECO:0000256" key="2">
    <source>
        <dbReference type="SAM" id="SignalP"/>
    </source>
</evidence>
<organism evidence="3 4">
    <name type="scientific">Apophysomyces ossiformis</name>
    <dbReference type="NCBI Taxonomy" id="679940"/>
    <lineage>
        <taxon>Eukaryota</taxon>
        <taxon>Fungi</taxon>
        <taxon>Fungi incertae sedis</taxon>
        <taxon>Mucoromycota</taxon>
        <taxon>Mucoromycotina</taxon>
        <taxon>Mucoromycetes</taxon>
        <taxon>Mucorales</taxon>
        <taxon>Mucorineae</taxon>
        <taxon>Mucoraceae</taxon>
        <taxon>Apophysomyces</taxon>
    </lineage>
</organism>
<evidence type="ECO:0000313" key="4">
    <source>
        <dbReference type="Proteomes" id="UP000605846"/>
    </source>
</evidence>
<feature type="compositionally biased region" description="Low complexity" evidence="1">
    <location>
        <begin position="135"/>
        <end position="167"/>
    </location>
</feature>
<keyword evidence="2" id="KW-0732">Signal</keyword>
<feature type="region of interest" description="Disordered" evidence="1">
    <location>
        <begin position="128"/>
        <end position="167"/>
    </location>
</feature>
<sequence length="188" mass="20349">MKLDLITFFSLALLTISVSADSQLVKRADKLPYDSLTSTTCKVPEVCSNIQAPRNCRCNNVWTMCINNERRFCWGSETLTKTVQPPQECNGQYSGTPTCLSDGTQVLCVTQNNQYCYGKYQQGGSFAIEPIPTQSTPSSTPATTGNSPTSNPSSTNASGTPTPTSAAFTEQPQWTLLLALLFIAVQSL</sequence>